<dbReference type="Gene3D" id="1.10.510.10">
    <property type="entry name" value="Transferase(Phosphotransferase) domain 1"/>
    <property type="match status" value="1"/>
</dbReference>
<evidence type="ECO:0000256" key="4">
    <source>
        <dbReference type="ARBA" id="ARBA00047899"/>
    </source>
</evidence>
<feature type="domain" description="Protein kinase" evidence="6">
    <location>
        <begin position="1"/>
        <end position="65"/>
    </location>
</feature>
<evidence type="ECO:0000259" key="6">
    <source>
        <dbReference type="PROSITE" id="PS50011"/>
    </source>
</evidence>
<dbReference type="PANTHER" id="PTHR13902">
    <property type="entry name" value="SERINE/THREONINE-PROTEIN KINASE WNK WITH NO LYSINE -RELATED"/>
    <property type="match status" value="1"/>
</dbReference>
<evidence type="ECO:0000256" key="3">
    <source>
        <dbReference type="ARBA" id="ARBA00022777"/>
    </source>
</evidence>
<evidence type="ECO:0000256" key="2">
    <source>
        <dbReference type="ARBA" id="ARBA00022527"/>
    </source>
</evidence>
<dbReference type="InterPro" id="IPR011009">
    <property type="entry name" value="Kinase-like_dom_sf"/>
</dbReference>
<dbReference type="Proteomes" id="UP000289738">
    <property type="component" value="Chromosome A01"/>
</dbReference>
<keyword evidence="3" id="KW-0418">Kinase</keyword>
<comment type="catalytic activity">
    <reaction evidence="4">
        <text>L-threonyl-[protein] + ATP = O-phospho-L-threonyl-[protein] + ADP + H(+)</text>
        <dbReference type="Rhea" id="RHEA:46608"/>
        <dbReference type="Rhea" id="RHEA-COMP:11060"/>
        <dbReference type="Rhea" id="RHEA-COMP:11605"/>
        <dbReference type="ChEBI" id="CHEBI:15378"/>
        <dbReference type="ChEBI" id="CHEBI:30013"/>
        <dbReference type="ChEBI" id="CHEBI:30616"/>
        <dbReference type="ChEBI" id="CHEBI:61977"/>
        <dbReference type="ChEBI" id="CHEBI:456216"/>
        <dbReference type="EC" id="2.7.11.1"/>
    </reaction>
</comment>
<dbReference type="SUPFAM" id="SSF56112">
    <property type="entry name" value="Protein kinase-like (PK-like)"/>
    <property type="match status" value="1"/>
</dbReference>
<evidence type="ECO:0000313" key="7">
    <source>
        <dbReference type="EMBL" id="RYR79833.1"/>
    </source>
</evidence>
<accession>A0A445EWR2</accession>
<name>A0A445EWR2_ARAHY</name>
<proteinExistence type="predicted"/>
<keyword evidence="2" id="KW-0723">Serine/threonine-protein kinase</keyword>
<dbReference type="GO" id="GO:0005524">
    <property type="term" value="F:ATP binding"/>
    <property type="evidence" value="ECO:0007669"/>
    <property type="project" value="InterPro"/>
</dbReference>
<dbReference type="InterPro" id="IPR000719">
    <property type="entry name" value="Prot_kinase_dom"/>
</dbReference>
<gene>
    <name evidence="7" type="ORF">Ahy_A01g004636</name>
</gene>
<protein>
    <recommendedName>
        <fullName evidence="1">non-specific serine/threonine protein kinase</fullName>
        <ecNumber evidence="1">2.7.11.1</ecNumber>
    </recommendedName>
</protein>
<keyword evidence="3" id="KW-0808">Transferase</keyword>
<comment type="caution">
    <text evidence="7">The sequence shown here is derived from an EMBL/GenBank/DDBJ whole genome shotgun (WGS) entry which is preliminary data.</text>
</comment>
<dbReference type="PROSITE" id="PS50011">
    <property type="entry name" value="PROTEIN_KINASE_DOM"/>
    <property type="match status" value="1"/>
</dbReference>
<dbReference type="AlphaFoldDB" id="A0A445EWR2"/>
<evidence type="ECO:0000256" key="1">
    <source>
        <dbReference type="ARBA" id="ARBA00012513"/>
    </source>
</evidence>
<comment type="catalytic activity">
    <reaction evidence="5">
        <text>L-seryl-[protein] + ATP = O-phospho-L-seryl-[protein] + ADP + H(+)</text>
        <dbReference type="Rhea" id="RHEA:17989"/>
        <dbReference type="Rhea" id="RHEA-COMP:9863"/>
        <dbReference type="Rhea" id="RHEA-COMP:11604"/>
        <dbReference type="ChEBI" id="CHEBI:15378"/>
        <dbReference type="ChEBI" id="CHEBI:29999"/>
        <dbReference type="ChEBI" id="CHEBI:30616"/>
        <dbReference type="ChEBI" id="CHEBI:83421"/>
        <dbReference type="ChEBI" id="CHEBI:456216"/>
        <dbReference type="EC" id="2.7.11.1"/>
    </reaction>
</comment>
<evidence type="ECO:0000313" key="8">
    <source>
        <dbReference type="Proteomes" id="UP000289738"/>
    </source>
</evidence>
<dbReference type="InterPro" id="IPR050588">
    <property type="entry name" value="WNK_Ser-Thr_kinase"/>
</dbReference>
<dbReference type="EC" id="2.7.11.1" evidence="1"/>
<dbReference type="GO" id="GO:0004674">
    <property type="term" value="F:protein serine/threonine kinase activity"/>
    <property type="evidence" value="ECO:0007669"/>
    <property type="project" value="UniProtKB-KW"/>
</dbReference>
<keyword evidence="8" id="KW-1185">Reference proteome</keyword>
<evidence type="ECO:0000256" key="5">
    <source>
        <dbReference type="ARBA" id="ARBA00048679"/>
    </source>
</evidence>
<sequence length="70" mass="7915">MVTREIPYSECESVVKIYKKVTSGVRPQSLNKINNSDLKSFIHKCIAHPPSARPSAAQLLHDPFFHDLHS</sequence>
<dbReference type="EMBL" id="SDMP01000001">
    <property type="protein sequence ID" value="RYR79833.1"/>
    <property type="molecule type" value="Genomic_DNA"/>
</dbReference>
<reference evidence="7 8" key="1">
    <citation type="submission" date="2019-01" db="EMBL/GenBank/DDBJ databases">
        <title>Sequencing of cultivated peanut Arachis hypogaea provides insights into genome evolution and oil improvement.</title>
        <authorList>
            <person name="Chen X."/>
        </authorList>
    </citation>
    <scope>NUCLEOTIDE SEQUENCE [LARGE SCALE GENOMIC DNA]</scope>
    <source>
        <strain evidence="8">cv. Fuhuasheng</strain>
        <tissue evidence="7">Leaves</tissue>
    </source>
</reference>
<organism evidence="7 8">
    <name type="scientific">Arachis hypogaea</name>
    <name type="common">Peanut</name>
    <dbReference type="NCBI Taxonomy" id="3818"/>
    <lineage>
        <taxon>Eukaryota</taxon>
        <taxon>Viridiplantae</taxon>
        <taxon>Streptophyta</taxon>
        <taxon>Embryophyta</taxon>
        <taxon>Tracheophyta</taxon>
        <taxon>Spermatophyta</taxon>
        <taxon>Magnoliopsida</taxon>
        <taxon>eudicotyledons</taxon>
        <taxon>Gunneridae</taxon>
        <taxon>Pentapetalae</taxon>
        <taxon>rosids</taxon>
        <taxon>fabids</taxon>
        <taxon>Fabales</taxon>
        <taxon>Fabaceae</taxon>
        <taxon>Papilionoideae</taxon>
        <taxon>50 kb inversion clade</taxon>
        <taxon>dalbergioids sensu lato</taxon>
        <taxon>Dalbergieae</taxon>
        <taxon>Pterocarpus clade</taxon>
        <taxon>Arachis</taxon>
    </lineage>
</organism>